<organism evidence="1 2">
    <name type="scientific">Lithospermum erythrorhizon</name>
    <name type="common">Purple gromwell</name>
    <name type="synonym">Lithospermum officinale var. erythrorhizon</name>
    <dbReference type="NCBI Taxonomy" id="34254"/>
    <lineage>
        <taxon>Eukaryota</taxon>
        <taxon>Viridiplantae</taxon>
        <taxon>Streptophyta</taxon>
        <taxon>Embryophyta</taxon>
        <taxon>Tracheophyta</taxon>
        <taxon>Spermatophyta</taxon>
        <taxon>Magnoliopsida</taxon>
        <taxon>eudicotyledons</taxon>
        <taxon>Gunneridae</taxon>
        <taxon>Pentapetalae</taxon>
        <taxon>asterids</taxon>
        <taxon>lamiids</taxon>
        <taxon>Boraginales</taxon>
        <taxon>Boraginaceae</taxon>
        <taxon>Boraginoideae</taxon>
        <taxon>Lithospermeae</taxon>
        <taxon>Lithospermum</taxon>
    </lineage>
</organism>
<dbReference type="PANTHER" id="PTHR34222">
    <property type="entry name" value="GAG_PRE-INTEGRS DOMAIN-CONTAINING PROTEIN"/>
    <property type="match status" value="1"/>
</dbReference>
<keyword evidence="2" id="KW-1185">Reference proteome</keyword>
<name>A0AAV3Q4I7_LITER</name>
<sequence>MMLFLMGLNEEYEFTKSQILLYNPLPNLAKTYGMIANVEKQRKLQILDNVLALIQQEIGKALKENNGNLAGVSNMYHMEAYMADFDHIAGPAPGPAR</sequence>
<dbReference type="AlphaFoldDB" id="A0AAV3Q4I7"/>
<dbReference type="PANTHER" id="PTHR34222:SF99">
    <property type="entry name" value="PROTEIN, PUTATIVE-RELATED"/>
    <property type="match status" value="1"/>
</dbReference>
<proteinExistence type="predicted"/>
<evidence type="ECO:0000313" key="1">
    <source>
        <dbReference type="EMBL" id="GAA0157550.1"/>
    </source>
</evidence>
<accession>A0AAV3Q4I7</accession>
<gene>
    <name evidence="1" type="ORF">LIER_14796</name>
</gene>
<dbReference type="Proteomes" id="UP001454036">
    <property type="component" value="Unassembled WGS sequence"/>
</dbReference>
<dbReference type="EMBL" id="BAABME010003130">
    <property type="protein sequence ID" value="GAA0157550.1"/>
    <property type="molecule type" value="Genomic_DNA"/>
</dbReference>
<protein>
    <submittedName>
        <fullName evidence="1">Uncharacterized protein</fullName>
    </submittedName>
</protein>
<reference evidence="1 2" key="1">
    <citation type="submission" date="2024-01" db="EMBL/GenBank/DDBJ databases">
        <title>The complete chloroplast genome sequence of Lithospermum erythrorhizon: insights into the phylogenetic relationship among Boraginaceae species and the maternal lineages of purple gromwells.</title>
        <authorList>
            <person name="Okada T."/>
            <person name="Watanabe K."/>
        </authorList>
    </citation>
    <scope>NUCLEOTIDE SEQUENCE [LARGE SCALE GENOMIC DNA]</scope>
</reference>
<evidence type="ECO:0000313" key="2">
    <source>
        <dbReference type="Proteomes" id="UP001454036"/>
    </source>
</evidence>
<comment type="caution">
    <text evidence="1">The sequence shown here is derived from an EMBL/GenBank/DDBJ whole genome shotgun (WGS) entry which is preliminary data.</text>
</comment>